<name>A0A0F9RUL2_9ZZZZ</name>
<comment type="caution">
    <text evidence="5">The sequence shown here is derived from an EMBL/GenBank/DDBJ whole genome shotgun (WGS) entry which is preliminary data.</text>
</comment>
<evidence type="ECO:0000256" key="2">
    <source>
        <dbReference type="ARBA" id="ARBA00022980"/>
    </source>
</evidence>
<dbReference type="NCBIfam" id="NF001749">
    <property type="entry name" value="PRK00474.1"/>
    <property type="match status" value="1"/>
</dbReference>
<dbReference type="GO" id="GO:0000462">
    <property type="term" value="P:maturation of SSU-rRNA from tricistronic rRNA transcript (SSU-rRNA, 5.8S rRNA, LSU-rRNA)"/>
    <property type="evidence" value="ECO:0007669"/>
    <property type="project" value="TreeGrafter"/>
</dbReference>
<reference evidence="5" key="1">
    <citation type="journal article" date="2015" name="Nature">
        <title>Complex archaea that bridge the gap between prokaryotes and eukaryotes.</title>
        <authorList>
            <person name="Spang A."/>
            <person name="Saw J.H."/>
            <person name="Jorgensen S.L."/>
            <person name="Zaremba-Niedzwiedzka K."/>
            <person name="Martijn J."/>
            <person name="Lind A.E."/>
            <person name="van Eijk R."/>
            <person name="Schleper C."/>
            <person name="Guy L."/>
            <person name="Ettema T.J."/>
        </authorList>
    </citation>
    <scope>NUCLEOTIDE SEQUENCE</scope>
</reference>
<dbReference type="PANTHER" id="PTHR21569:SF16">
    <property type="entry name" value="RIBOSOMAL PROTEIN S16"/>
    <property type="match status" value="1"/>
</dbReference>
<dbReference type="InterPro" id="IPR014721">
    <property type="entry name" value="Ribsml_uS5_D2-typ_fold_subgr"/>
</dbReference>
<dbReference type="AlphaFoldDB" id="A0A0F9RUL2"/>
<dbReference type="PANTHER" id="PTHR21569">
    <property type="entry name" value="RIBOSOMAL PROTEIN S9"/>
    <property type="match status" value="1"/>
</dbReference>
<dbReference type="GO" id="GO:0003735">
    <property type="term" value="F:structural constituent of ribosome"/>
    <property type="evidence" value="ECO:0007669"/>
    <property type="project" value="InterPro"/>
</dbReference>
<dbReference type="InterPro" id="IPR000754">
    <property type="entry name" value="Ribosomal_uS9"/>
</dbReference>
<comment type="similarity">
    <text evidence="1">Belongs to the universal ribosomal protein uS9 family.</text>
</comment>
<gene>
    <name evidence="5" type="ORF">LCGC14_0930720</name>
</gene>
<evidence type="ECO:0000256" key="1">
    <source>
        <dbReference type="ARBA" id="ARBA00005251"/>
    </source>
</evidence>
<evidence type="ECO:0000256" key="4">
    <source>
        <dbReference type="SAM" id="MobiDB-lite"/>
    </source>
</evidence>
<dbReference type="SUPFAM" id="SSF54211">
    <property type="entry name" value="Ribosomal protein S5 domain 2-like"/>
    <property type="match status" value="1"/>
</dbReference>
<dbReference type="InterPro" id="IPR020574">
    <property type="entry name" value="Ribosomal_uS9_CS"/>
</dbReference>
<accession>A0A0F9RUL2</accession>
<evidence type="ECO:0000313" key="5">
    <source>
        <dbReference type="EMBL" id="KKN20918.1"/>
    </source>
</evidence>
<keyword evidence="3" id="KW-0687">Ribonucleoprotein</keyword>
<sequence>MSVKIVQASGKRKAAIARAVLRHPAKGQIKINNVPLHLYKPEIARLRIQEVLEILNHPKIEKCDIDVRVKGGGTMGQSDAVRMAIAKSINKFIGTKTIERAFREYDYSLLSGDSRRTEPKKFGGKKARARRQKSFR</sequence>
<dbReference type="GO" id="GO:0022627">
    <property type="term" value="C:cytosolic small ribosomal subunit"/>
    <property type="evidence" value="ECO:0007669"/>
    <property type="project" value="TreeGrafter"/>
</dbReference>
<feature type="region of interest" description="Disordered" evidence="4">
    <location>
        <begin position="113"/>
        <end position="136"/>
    </location>
</feature>
<organism evidence="5">
    <name type="scientific">marine sediment metagenome</name>
    <dbReference type="NCBI Taxonomy" id="412755"/>
    <lineage>
        <taxon>unclassified sequences</taxon>
        <taxon>metagenomes</taxon>
        <taxon>ecological metagenomes</taxon>
    </lineage>
</organism>
<dbReference type="Gene3D" id="3.30.230.10">
    <property type="match status" value="1"/>
</dbReference>
<evidence type="ECO:0000256" key="3">
    <source>
        <dbReference type="ARBA" id="ARBA00023274"/>
    </source>
</evidence>
<proteinExistence type="inferred from homology"/>
<dbReference type="GO" id="GO:0003723">
    <property type="term" value="F:RNA binding"/>
    <property type="evidence" value="ECO:0007669"/>
    <property type="project" value="TreeGrafter"/>
</dbReference>
<evidence type="ECO:0008006" key="6">
    <source>
        <dbReference type="Google" id="ProtNLM"/>
    </source>
</evidence>
<dbReference type="PROSITE" id="PS00360">
    <property type="entry name" value="RIBOSOMAL_S9"/>
    <property type="match status" value="1"/>
</dbReference>
<feature type="compositionally biased region" description="Basic residues" evidence="4">
    <location>
        <begin position="122"/>
        <end position="136"/>
    </location>
</feature>
<dbReference type="Pfam" id="PF00380">
    <property type="entry name" value="Ribosomal_S9"/>
    <property type="match status" value="1"/>
</dbReference>
<dbReference type="InterPro" id="IPR020568">
    <property type="entry name" value="Ribosomal_Su5_D2-typ_SF"/>
</dbReference>
<dbReference type="GO" id="GO:0006412">
    <property type="term" value="P:translation"/>
    <property type="evidence" value="ECO:0007669"/>
    <property type="project" value="InterPro"/>
</dbReference>
<keyword evidence="2" id="KW-0689">Ribosomal protein</keyword>
<dbReference type="EMBL" id="LAZR01003196">
    <property type="protein sequence ID" value="KKN20918.1"/>
    <property type="molecule type" value="Genomic_DNA"/>
</dbReference>
<protein>
    <recommendedName>
        <fullName evidence="6">30S ribosomal protein S9</fullName>
    </recommendedName>
</protein>